<evidence type="ECO:0000256" key="6">
    <source>
        <dbReference type="ARBA" id="ARBA00037968"/>
    </source>
</evidence>
<feature type="transmembrane region" description="Helical" evidence="8">
    <location>
        <begin position="195"/>
        <end position="214"/>
    </location>
</feature>
<reference evidence="9 10" key="1">
    <citation type="journal article" date="2023" name="Elife">
        <title>Identification of key yeast species and microbe-microbe interactions impacting larval growth of Drosophila in the wild.</title>
        <authorList>
            <person name="Mure A."/>
            <person name="Sugiura Y."/>
            <person name="Maeda R."/>
            <person name="Honda K."/>
            <person name="Sakurai N."/>
            <person name="Takahashi Y."/>
            <person name="Watada M."/>
            <person name="Katoh T."/>
            <person name="Gotoh A."/>
            <person name="Gotoh Y."/>
            <person name="Taniguchi I."/>
            <person name="Nakamura K."/>
            <person name="Hayashi T."/>
            <person name="Katayama T."/>
            <person name="Uemura T."/>
            <person name="Hattori Y."/>
        </authorList>
    </citation>
    <scope>NUCLEOTIDE SEQUENCE [LARGE SCALE GENOMIC DNA]</scope>
    <source>
        <strain evidence="9 10">SC-9</strain>
    </source>
</reference>
<dbReference type="PANTHER" id="PTHR43791:SF31">
    <property type="entry name" value="VITAMIN H TRANSPORTER"/>
    <property type="match status" value="1"/>
</dbReference>
<dbReference type="PANTHER" id="PTHR43791">
    <property type="entry name" value="PERMEASE-RELATED"/>
    <property type="match status" value="1"/>
</dbReference>
<evidence type="ECO:0000256" key="8">
    <source>
        <dbReference type="SAM" id="Phobius"/>
    </source>
</evidence>
<gene>
    <name evidence="9" type="ORF">DASC09_038550</name>
</gene>
<evidence type="ECO:0008006" key="11">
    <source>
        <dbReference type="Google" id="ProtNLM"/>
    </source>
</evidence>
<feature type="transmembrane region" description="Helical" evidence="8">
    <location>
        <begin position="256"/>
        <end position="276"/>
    </location>
</feature>
<feature type="transmembrane region" description="Helical" evidence="8">
    <location>
        <begin position="171"/>
        <end position="189"/>
    </location>
</feature>
<comment type="similarity">
    <text evidence="6">Belongs to the major facilitator superfamily. Allantoate permease family.</text>
</comment>
<keyword evidence="5 8" id="KW-0472">Membrane</keyword>
<feature type="region of interest" description="Disordered" evidence="7">
    <location>
        <begin position="578"/>
        <end position="602"/>
    </location>
</feature>
<evidence type="ECO:0000313" key="9">
    <source>
        <dbReference type="EMBL" id="GMM36530.1"/>
    </source>
</evidence>
<dbReference type="GeneID" id="90074505"/>
<dbReference type="AlphaFoldDB" id="A0AAV5QQF7"/>
<dbReference type="SUPFAM" id="SSF103473">
    <property type="entry name" value="MFS general substrate transporter"/>
    <property type="match status" value="1"/>
</dbReference>
<feature type="transmembrane region" description="Helical" evidence="8">
    <location>
        <begin position="6"/>
        <end position="27"/>
    </location>
</feature>
<evidence type="ECO:0000256" key="7">
    <source>
        <dbReference type="SAM" id="MobiDB-lite"/>
    </source>
</evidence>
<dbReference type="InterPro" id="IPR011701">
    <property type="entry name" value="MFS"/>
</dbReference>
<dbReference type="Gene3D" id="1.20.1250.20">
    <property type="entry name" value="MFS general substrate transporter like domains"/>
    <property type="match status" value="1"/>
</dbReference>
<dbReference type="EMBL" id="BTFZ01000011">
    <property type="protein sequence ID" value="GMM36530.1"/>
    <property type="molecule type" value="Genomic_DNA"/>
</dbReference>
<keyword evidence="4 8" id="KW-1133">Transmembrane helix</keyword>
<feature type="transmembrane region" description="Helical" evidence="8">
    <location>
        <begin position="358"/>
        <end position="375"/>
    </location>
</feature>
<dbReference type="GO" id="GO:0022857">
    <property type="term" value="F:transmembrane transporter activity"/>
    <property type="evidence" value="ECO:0007669"/>
    <property type="project" value="InterPro"/>
</dbReference>
<keyword evidence="3 8" id="KW-0812">Transmembrane</keyword>
<feature type="transmembrane region" description="Helical" evidence="8">
    <location>
        <begin position="403"/>
        <end position="422"/>
    </location>
</feature>
<evidence type="ECO:0000256" key="3">
    <source>
        <dbReference type="ARBA" id="ARBA00022692"/>
    </source>
</evidence>
<protein>
    <recommendedName>
        <fullName evidence="11">Transporter SEO1</fullName>
    </recommendedName>
</protein>
<keyword evidence="10" id="KW-1185">Reference proteome</keyword>
<evidence type="ECO:0000256" key="2">
    <source>
        <dbReference type="ARBA" id="ARBA00022448"/>
    </source>
</evidence>
<accession>A0AAV5QQF7</accession>
<evidence type="ECO:0000256" key="4">
    <source>
        <dbReference type="ARBA" id="ARBA00022989"/>
    </source>
</evidence>
<dbReference type="Pfam" id="PF07690">
    <property type="entry name" value="MFS_1"/>
    <property type="match status" value="1"/>
</dbReference>
<dbReference type="InterPro" id="IPR036259">
    <property type="entry name" value="MFS_trans_sf"/>
</dbReference>
<feature type="transmembrane region" description="Helical" evidence="8">
    <location>
        <begin position="522"/>
        <end position="544"/>
    </location>
</feature>
<evidence type="ECO:0000256" key="5">
    <source>
        <dbReference type="ARBA" id="ARBA00023136"/>
    </source>
</evidence>
<organism evidence="9 10">
    <name type="scientific">Saccharomycopsis crataegensis</name>
    <dbReference type="NCBI Taxonomy" id="43959"/>
    <lineage>
        <taxon>Eukaryota</taxon>
        <taxon>Fungi</taxon>
        <taxon>Dikarya</taxon>
        <taxon>Ascomycota</taxon>
        <taxon>Saccharomycotina</taxon>
        <taxon>Saccharomycetes</taxon>
        <taxon>Saccharomycopsidaceae</taxon>
        <taxon>Saccharomycopsis</taxon>
    </lineage>
</organism>
<name>A0AAV5QQF7_9ASCO</name>
<dbReference type="FunFam" id="1.20.1250.20:FF:000065">
    <property type="entry name" value="Putative MFS pantothenate transporter"/>
    <property type="match status" value="1"/>
</dbReference>
<dbReference type="Proteomes" id="UP001360560">
    <property type="component" value="Unassembled WGS sequence"/>
</dbReference>
<keyword evidence="2" id="KW-0813">Transport</keyword>
<comment type="subcellular location">
    <subcellularLocation>
        <location evidence="1">Membrane</location>
        <topology evidence="1">Multi-pass membrane protein</topology>
    </subcellularLocation>
</comment>
<comment type="caution">
    <text evidence="9">The sequence shown here is derived from an EMBL/GenBank/DDBJ whole genome shotgun (WGS) entry which is preliminary data.</text>
</comment>
<proteinExistence type="inferred from homology"/>
<evidence type="ECO:0000256" key="1">
    <source>
        <dbReference type="ARBA" id="ARBA00004141"/>
    </source>
</evidence>
<evidence type="ECO:0000313" key="10">
    <source>
        <dbReference type="Proteomes" id="UP001360560"/>
    </source>
</evidence>
<sequence>MFFSWLLFLITQDYLFIYIIIIIMVNLPWFIPQKRNVVDTNDYEVIVAADKSDITGLQDGFPTFQTNDGKFVKVKEFRDESKRPWWKFFDEFEYRETTSASEAHKWYNWYEPGTSAAEKKLLWKLDILIAFYSFLSYFSKFVDQTNINQAYVSGMKEDLGMKGNDLIHTQVLFTVGTIILEIPISYLLPRIPSNYLLFSAELGWSVFTIFTYSVKSVPALKGLRFCTGFFEGAFFPTIQYVLASWYKTSEISRRGALFYSGQFLGVLTAALIQGAVYDSMNGVDGLAGWRWCFIVDGLMSLVVAIIGLIVLPGTPFSCYSIWLTDDEILLARKRMYENGTDSSDQAKSYFDKETWKKVFSSWHIYLFGIMQFLGYNTNNTSSGSFVLWLKSLDKYSIGKINNLSAAAPAVGILYIIIVCFGADLTRKRFAWIAFSHVMNFVGNCILSIWDVPSGAKWFAFLSSYWSWSNSSVYNPMIYDFYRADNNVRSIAWNLIYLFGLQSSAWMNLLVWPTVEAPRFKTGFSVCASFSLAFIFFLIISYYLYKRDSRREALEFGIYIYNSNYEGVPEFVKQNGDKAAGKITSDSDSEISENGSSDSKASKDLKEVVEVRYHDEL</sequence>
<dbReference type="RefSeq" id="XP_064853526.1">
    <property type="nucleotide sequence ID" value="XM_064997454.1"/>
</dbReference>
<feature type="transmembrane region" description="Helical" evidence="8">
    <location>
        <begin position="490"/>
        <end position="510"/>
    </location>
</feature>
<dbReference type="GO" id="GO:0016020">
    <property type="term" value="C:membrane"/>
    <property type="evidence" value="ECO:0007669"/>
    <property type="project" value="UniProtKB-SubCell"/>
</dbReference>